<comment type="caution">
    <text evidence="1">The sequence shown here is derived from an EMBL/GenBank/DDBJ whole genome shotgun (WGS) entry which is preliminary data.</text>
</comment>
<dbReference type="RefSeq" id="WP_273739031.1">
    <property type="nucleotide sequence ID" value="NZ_JAQIVI010000210.1"/>
</dbReference>
<keyword evidence="2" id="KW-1185">Reference proteome</keyword>
<accession>A0ABD5SRJ3</accession>
<reference evidence="1 2" key="1">
    <citation type="journal article" date="2019" name="Int. J. Syst. Evol. Microbiol.">
        <title>The Global Catalogue of Microorganisms (GCM) 10K type strain sequencing project: providing services to taxonomists for standard genome sequencing and annotation.</title>
        <authorList>
            <consortium name="The Broad Institute Genomics Platform"/>
            <consortium name="The Broad Institute Genome Sequencing Center for Infectious Disease"/>
            <person name="Wu L."/>
            <person name="Ma J."/>
        </authorList>
    </citation>
    <scope>NUCLEOTIDE SEQUENCE [LARGE SCALE GENOMIC DNA]</scope>
    <source>
        <strain evidence="1 2">LMG 29247</strain>
    </source>
</reference>
<gene>
    <name evidence="1" type="ORF">ACFQE6_13875</name>
</gene>
<dbReference type="Proteomes" id="UP001596383">
    <property type="component" value="Unassembled WGS sequence"/>
</dbReference>
<proteinExistence type="predicted"/>
<evidence type="ECO:0000313" key="2">
    <source>
        <dbReference type="Proteomes" id="UP001596383"/>
    </source>
</evidence>
<organism evidence="1 2">
    <name type="scientific">Natrinema soli</name>
    <dbReference type="NCBI Taxonomy" id="1930624"/>
    <lineage>
        <taxon>Archaea</taxon>
        <taxon>Methanobacteriati</taxon>
        <taxon>Methanobacteriota</taxon>
        <taxon>Stenosarchaea group</taxon>
        <taxon>Halobacteria</taxon>
        <taxon>Halobacteriales</taxon>
        <taxon>Natrialbaceae</taxon>
        <taxon>Natrinema</taxon>
    </lineage>
</organism>
<dbReference type="EMBL" id="JBHSWV010000210">
    <property type="protein sequence ID" value="MFC6766038.1"/>
    <property type="molecule type" value="Genomic_DNA"/>
</dbReference>
<sequence length="154" mass="16969">MPMVCDYDHVAQRAEQLEREGAREMRKLAEAKATAGPEHVTPVEGEILVADGGQQDQGPINVGDHVQDEQDPDATMVVVNLDTLQADAYEIEVGGPTIADLNPEYPPKDDVVEVVYPQRTDLNLEDKKTYAFPKGRLEVVSSVHDRDGDEEGEE</sequence>
<name>A0ABD5SRJ3_9EURY</name>
<dbReference type="AlphaFoldDB" id="A0ABD5SRJ3"/>
<evidence type="ECO:0000313" key="1">
    <source>
        <dbReference type="EMBL" id="MFC6766038.1"/>
    </source>
</evidence>
<protein>
    <submittedName>
        <fullName evidence="1">Uncharacterized protein</fullName>
    </submittedName>
</protein>